<feature type="transmembrane region" description="Helical" evidence="8">
    <location>
        <begin position="6"/>
        <end position="23"/>
    </location>
</feature>
<evidence type="ECO:0000256" key="5">
    <source>
        <dbReference type="ARBA" id="ARBA00023065"/>
    </source>
</evidence>
<feature type="transmembrane region" description="Helical" evidence="8">
    <location>
        <begin position="157"/>
        <end position="178"/>
    </location>
</feature>
<organism evidence="9 10">
    <name type="scientific">Bacillus thermotolerans</name>
    <name type="common">Quasibacillus thermotolerans</name>
    <dbReference type="NCBI Taxonomy" id="1221996"/>
    <lineage>
        <taxon>Bacteria</taxon>
        <taxon>Bacillati</taxon>
        <taxon>Bacillota</taxon>
        <taxon>Bacilli</taxon>
        <taxon>Bacillales</taxon>
        <taxon>Bacillaceae</taxon>
        <taxon>Bacillus</taxon>
    </lineage>
</organism>
<comment type="subcellular location">
    <subcellularLocation>
        <location evidence="8">Cell membrane</location>
        <topology evidence="8">Multi-pass membrane protein</topology>
    </subcellularLocation>
</comment>
<dbReference type="Pfam" id="PF02659">
    <property type="entry name" value="Mntp"/>
    <property type="match status" value="1"/>
</dbReference>
<dbReference type="PANTHER" id="PTHR35529:SF1">
    <property type="entry name" value="MANGANESE EFFLUX PUMP MNTP-RELATED"/>
    <property type="match status" value="1"/>
</dbReference>
<proteinExistence type="inferred from homology"/>
<evidence type="ECO:0000313" key="10">
    <source>
        <dbReference type="Proteomes" id="UP000031563"/>
    </source>
</evidence>
<dbReference type="PANTHER" id="PTHR35529">
    <property type="entry name" value="MANGANESE EFFLUX PUMP MNTP-RELATED"/>
    <property type="match status" value="1"/>
</dbReference>
<comment type="function">
    <text evidence="8">Probably functions as a manganese efflux pump.</text>
</comment>
<accession>A0A0F5HTF2</accession>
<name>A0A0F5HTF2_BACTR</name>
<comment type="similarity">
    <text evidence="8">Belongs to the MntP (TC 9.B.29) family.</text>
</comment>
<evidence type="ECO:0000256" key="6">
    <source>
        <dbReference type="ARBA" id="ARBA00023136"/>
    </source>
</evidence>
<keyword evidence="1 8" id="KW-0813">Transport</keyword>
<evidence type="ECO:0000313" key="9">
    <source>
        <dbReference type="EMBL" id="KKB41015.1"/>
    </source>
</evidence>
<dbReference type="STRING" id="1221996.QY95_01078"/>
<protein>
    <recommendedName>
        <fullName evidence="8">Putative manganese efflux pump MntP</fullName>
    </recommendedName>
</protein>
<evidence type="ECO:0000256" key="2">
    <source>
        <dbReference type="ARBA" id="ARBA00022475"/>
    </source>
</evidence>
<dbReference type="EMBL" id="JWIR02000025">
    <property type="protein sequence ID" value="KKB41015.1"/>
    <property type="molecule type" value="Genomic_DNA"/>
</dbReference>
<evidence type="ECO:0000256" key="8">
    <source>
        <dbReference type="HAMAP-Rule" id="MF_01521"/>
    </source>
</evidence>
<dbReference type="InterPro" id="IPR022929">
    <property type="entry name" value="Put_MntP"/>
</dbReference>
<dbReference type="GO" id="GO:0005886">
    <property type="term" value="C:plasma membrane"/>
    <property type="evidence" value="ECO:0007669"/>
    <property type="project" value="UniProtKB-SubCell"/>
</dbReference>
<evidence type="ECO:0000256" key="7">
    <source>
        <dbReference type="ARBA" id="ARBA00023211"/>
    </source>
</evidence>
<evidence type="ECO:0000256" key="3">
    <source>
        <dbReference type="ARBA" id="ARBA00022692"/>
    </source>
</evidence>
<evidence type="ECO:0000256" key="4">
    <source>
        <dbReference type="ARBA" id="ARBA00022989"/>
    </source>
</evidence>
<gene>
    <name evidence="8" type="primary">mntP</name>
    <name evidence="9" type="ORF">QY95_01078</name>
</gene>
<dbReference type="OrthoDB" id="1679700at2"/>
<keyword evidence="2 8" id="KW-1003">Cell membrane</keyword>
<keyword evidence="6 8" id="KW-0472">Membrane</keyword>
<comment type="caution">
    <text evidence="9">The sequence shown here is derived from an EMBL/GenBank/DDBJ whole genome shotgun (WGS) entry which is preliminary data.</text>
</comment>
<dbReference type="InterPro" id="IPR003810">
    <property type="entry name" value="Mntp/YtaF"/>
</dbReference>
<dbReference type="RefSeq" id="WP_039232961.1">
    <property type="nucleotide sequence ID" value="NZ_JWIQ02000001.1"/>
</dbReference>
<accession>A0A0F5I6W7</accession>
<dbReference type="GO" id="GO:0005384">
    <property type="term" value="F:manganese ion transmembrane transporter activity"/>
    <property type="evidence" value="ECO:0007669"/>
    <property type="project" value="UniProtKB-UniRule"/>
</dbReference>
<evidence type="ECO:0000256" key="1">
    <source>
        <dbReference type="ARBA" id="ARBA00022448"/>
    </source>
</evidence>
<feature type="transmembrane region" description="Helical" evidence="8">
    <location>
        <begin position="100"/>
        <end position="124"/>
    </location>
</feature>
<keyword evidence="4 8" id="KW-1133">Transmembrane helix</keyword>
<keyword evidence="7 8" id="KW-0464">Manganese</keyword>
<reference evidence="9" key="1">
    <citation type="submission" date="2015-02" db="EMBL/GenBank/DDBJ databases">
        <title>Genome Assembly of Bacillaceae bacterium MTCC 8252.</title>
        <authorList>
            <person name="Verma A."/>
            <person name="Khatri I."/>
            <person name="Mual P."/>
            <person name="Subramanian S."/>
            <person name="Krishnamurthi S."/>
        </authorList>
    </citation>
    <scope>NUCLEOTIDE SEQUENCE [LARGE SCALE GENOMIC DNA]</scope>
    <source>
        <strain evidence="9">MTCC 8252</strain>
    </source>
</reference>
<dbReference type="Proteomes" id="UP000031563">
    <property type="component" value="Unassembled WGS sequence"/>
</dbReference>
<keyword evidence="5 8" id="KW-0406">Ion transport</keyword>
<keyword evidence="3 8" id="KW-0812">Transmembrane</keyword>
<sequence length="179" mass="18818">MGEVITLSMIAFALGMDAFSTSLGIGMRSIRLRQILYMGAVVGGFHVLLPFFGMMAGRFVTDTFGAIALMIGGLLLIIAGGQMILAFFQEGDEMRSVPSGWQLLLFSLTVSLDSFSVGLTLGIYGAGALLALLLFGGIAACLTWSGLLIGKKAGKWLGAYSEALGGCILLAFGLKLLFF</sequence>
<dbReference type="AlphaFoldDB" id="A0A0F5HTF2"/>
<feature type="transmembrane region" description="Helical" evidence="8">
    <location>
        <begin position="35"/>
        <end position="57"/>
    </location>
</feature>
<feature type="transmembrane region" description="Helical" evidence="8">
    <location>
        <begin position="63"/>
        <end position="88"/>
    </location>
</feature>
<keyword evidence="10" id="KW-1185">Reference proteome</keyword>
<dbReference type="HAMAP" id="MF_01521">
    <property type="entry name" value="MntP_pump"/>
    <property type="match status" value="1"/>
</dbReference>
<feature type="transmembrane region" description="Helical" evidence="8">
    <location>
        <begin position="130"/>
        <end position="150"/>
    </location>
</feature>